<organism evidence="1 2">
    <name type="scientific">Streptomyces lusitanus</name>
    <dbReference type="NCBI Taxonomy" id="68232"/>
    <lineage>
        <taxon>Bacteria</taxon>
        <taxon>Bacillati</taxon>
        <taxon>Actinomycetota</taxon>
        <taxon>Actinomycetes</taxon>
        <taxon>Kitasatosporales</taxon>
        <taxon>Streptomycetaceae</taxon>
        <taxon>Streptomyces</taxon>
    </lineage>
</organism>
<gene>
    <name evidence="1" type="ORF">QNO04_07280</name>
</gene>
<evidence type="ECO:0000313" key="2">
    <source>
        <dbReference type="Proteomes" id="UP001249760"/>
    </source>
</evidence>
<dbReference type="RefSeq" id="WP_394305783.1">
    <property type="nucleotide sequence ID" value="NZ_JASKMA010000004.1"/>
</dbReference>
<name>A0ABU3JMS7_9ACTN</name>
<dbReference type="EMBL" id="JASKMA010000004">
    <property type="protein sequence ID" value="MDT6983258.1"/>
    <property type="molecule type" value="Genomic_DNA"/>
</dbReference>
<comment type="caution">
    <text evidence="1">The sequence shown here is derived from an EMBL/GenBank/DDBJ whole genome shotgun (WGS) entry which is preliminary data.</text>
</comment>
<accession>A0ABU3JMS7</accession>
<sequence length="153" mass="17131">MNYSADAPAVWDAGLADADDCLLSSDQCVVRAEHYFVKGLVEVPVLGTDDVFSWGVWVSLSRANFARAAELWDQPGREAEEPYFGWLTTELMVYPQTTLNLKTLVHTRPVGERPYVELEPTDHPLAVEQRTGITVDRVREIAAGMLHPHDDHV</sequence>
<reference evidence="1 2" key="1">
    <citation type="submission" date="2023-05" db="EMBL/GenBank/DDBJ databases">
        <title>Streptomyces fuscus sp. nov., a brown-black pigment producing actinomyces isolated from dry sand of Sea duck farm.</title>
        <authorList>
            <person name="Xie J."/>
            <person name="Shen N."/>
        </authorList>
    </citation>
    <scope>NUCLEOTIDE SEQUENCE [LARGE SCALE GENOMIC DNA]</scope>
    <source>
        <strain evidence="1 2">CGMCC 4.1745</strain>
    </source>
</reference>
<proteinExistence type="predicted"/>
<keyword evidence="2" id="KW-1185">Reference proteome</keyword>
<protein>
    <submittedName>
        <fullName evidence="1">DUF2199 domain-containing protein</fullName>
    </submittedName>
</protein>
<dbReference type="InterPro" id="IPR018697">
    <property type="entry name" value="DUF2199"/>
</dbReference>
<dbReference type="Pfam" id="PF09965">
    <property type="entry name" value="DUF2199"/>
    <property type="match status" value="1"/>
</dbReference>
<dbReference type="Proteomes" id="UP001249760">
    <property type="component" value="Unassembled WGS sequence"/>
</dbReference>
<evidence type="ECO:0000313" key="1">
    <source>
        <dbReference type="EMBL" id="MDT6983258.1"/>
    </source>
</evidence>